<dbReference type="PANTHER" id="PTHR16140:SF0">
    <property type="entry name" value="NON-STRUCTURAL MAINTENANCE OF CHROMOSOMES ELEMENT 4"/>
    <property type="match status" value="1"/>
</dbReference>
<evidence type="ECO:0000259" key="10">
    <source>
        <dbReference type="Pfam" id="PF15412"/>
    </source>
</evidence>
<evidence type="ECO:0000259" key="9">
    <source>
        <dbReference type="Pfam" id="PF08743"/>
    </source>
</evidence>
<dbReference type="GO" id="GO:0006310">
    <property type="term" value="P:DNA recombination"/>
    <property type="evidence" value="ECO:0007669"/>
    <property type="project" value="UniProtKB-UniRule"/>
</dbReference>
<comment type="caution">
    <text evidence="11">The sequence shown here is derived from an EMBL/GenBank/DDBJ whole genome shotgun (WGS) entry which is preliminary data.</text>
</comment>
<comment type="subcellular location">
    <subcellularLocation>
        <location evidence="1 7">Nucleus</location>
    </subcellularLocation>
</comment>
<keyword evidence="4 7" id="KW-0233">DNA recombination</keyword>
<keyword evidence="3 7" id="KW-0227">DNA damage</keyword>
<evidence type="ECO:0000256" key="4">
    <source>
        <dbReference type="ARBA" id="ARBA00023172"/>
    </source>
</evidence>
<dbReference type="GO" id="GO:0006281">
    <property type="term" value="P:DNA repair"/>
    <property type="evidence" value="ECO:0007669"/>
    <property type="project" value="UniProtKB-UniRule"/>
</dbReference>
<comment type="similarity">
    <text evidence="2 7">Belongs to the NSE4 family.</text>
</comment>
<dbReference type="InterPro" id="IPR029225">
    <property type="entry name" value="Nse4_Nse3-bd"/>
</dbReference>
<dbReference type="InterPro" id="IPR027786">
    <property type="entry name" value="Nse4/EID"/>
</dbReference>
<evidence type="ECO:0000313" key="12">
    <source>
        <dbReference type="Proteomes" id="UP001201163"/>
    </source>
</evidence>
<reference evidence="11" key="1">
    <citation type="submission" date="2022-01" db="EMBL/GenBank/DDBJ databases">
        <title>Comparative genomics reveals a dynamic genome evolution in the ectomycorrhizal milk-cap (Lactarius) mushrooms.</title>
        <authorList>
            <consortium name="DOE Joint Genome Institute"/>
            <person name="Lebreton A."/>
            <person name="Tang N."/>
            <person name="Kuo A."/>
            <person name="LaButti K."/>
            <person name="Drula E."/>
            <person name="Barry K."/>
            <person name="Clum A."/>
            <person name="Lipzen A."/>
            <person name="Mousain D."/>
            <person name="Ng V."/>
            <person name="Wang R."/>
            <person name="Wang X."/>
            <person name="Dai Y."/>
            <person name="Henrissat B."/>
            <person name="Grigoriev I.V."/>
            <person name="Guerin-Laguette A."/>
            <person name="Yu F."/>
            <person name="Martin F.M."/>
        </authorList>
    </citation>
    <scope>NUCLEOTIDE SEQUENCE</scope>
    <source>
        <strain evidence="11">QP</strain>
    </source>
</reference>
<dbReference type="AlphaFoldDB" id="A0AAD4LGA0"/>
<name>A0AAD4LGA0_9AGAM</name>
<dbReference type="InterPro" id="IPR014854">
    <property type="entry name" value="Nse4_C"/>
</dbReference>
<feature type="domain" description="Nse4/EID protein Nse3/MAGE-binding" evidence="10">
    <location>
        <begin position="78"/>
        <end position="140"/>
    </location>
</feature>
<evidence type="ECO:0000256" key="7">
    <source>
        <dbReference type="RuleBase" id="RU365071"/>
    </source>
</evidence>
<keyword evidence="12" id="KW-1185">Reference proteome</keyword>
<evidence type="ECO:0000256" key="8">
    <source>
        <dbReference type="SAM" id="MobiDB-lite"/>
    </source>
</evidence>
<feature type="region of interest" description="Disordered" evidence="8">
    <location>
        <begin position="1"/>
        <end position="25"/>
    </location>
</feature>
<dbReference type="Pfam" id="PF08743">
    <property type="entry name" value="Nse4_C"/>
    <property type="match status" value="1"/>
</dbReference>
<gene>
    <name evidence="11" type="ORF">EDB92DRAFT_753638</name>
</gene>
<feature type="region of interest" description="Disordered" evidence="8">
    <location>
        <begin position="119"/>
        <end position="150"/>
    </location>
</feature>
<protein>
    <recommendedName>
        <fullName evidence="7">Non-structural maintenance of chromosomes element 4</fullName>
    </recommendedName>
</protein>
<keyword evidence="5 7" id="KW-0234">DNA repair</keyword>
<comment type="function">
    <text evidence="7">Component of the SMC5-SMC6 complex, that promotes sister chromatid alignment after DNA damage and facilitates double-stranded DNA breaks (DSBs) repair via homologous recombination between sister chromatids.</text>
</comment>
<comment type="subunit">
    <text evidence="7">Component of the SMC5-SMC6 complex.</text>
</comment>
<dbReference type="GO" id="GO:0030915">
    <property type="term" value="C:Smc5-Smc6 complex"/>
    <property type="evidence" value="ECO:0007669"/>
    <property type="project" value="UniProtKB-UniRule"/>
</dbReference>
<sequence>MAEGDFNMDSPRKRVAYDPDQDPEEKRVLRQKYRVLLKDEEGHQINANEYTTQELLEKVQLADSLFDQVSAPQEATLDSAFLVTASNMHAAKARAMKAGAGAFDVDDFVSKLITFMGGRRGEAGPKDRASGGTDEDEEEEEEYDGDDEPLDWEKIGRKALAKSRRVPVMDFMLGPLAVEQKKRVVGKRAKFEKNKEDERRPQELREEDIARSENETTKHVIDIRSLLVEQNGPVNLFRFITNPNDFAQSVENLFYLSFLIRDGECALEIEEDGEPVIFICEQPQLSDYQEGLRKQQLVFEFDIPTWEAAIKAFDITEAIIPQRAKVASINGKWYG</sequence>
<evidence type="ECO:0000256" key="2">
    <source>
        <dbReference type="ARBA" id="ARBA00008997"/>
    </source>
</evidence>
<dbReference type="Pfam" id="PF15412">
    <property type="entry name" value="Nse4-Nse3_bdg"/>
    <property type="match status" value="1"/>
</dbReference>
<dbReference type="PANTHER" id="PTHR16140">
    <property type="entry name" value="NON-STRUCTURAL MAINTENANCE OF CHROMOSOMES ELEMENT 4"/>
    <property type="match status" value="1"/>
</dbReference>
<dbReference type="GO" id="GO:0005634">
    <property type="term" value="C:nucleus"/>
    <property type="evidence" value="ECO:0007669"/>
    <property type="project" value="UniProtKB-SubCell"/>
</dbReference>
<organism evidence="11 12">
    <name type="scientific">Lactarius akahatsu</name>
    <dbReference type="NCBI Taxonomy" id="416441"/>
    <lineage>
        <taxon>Eukaryota</taxon>
        <taxon>Fungi</taxon>
        <taxon>Dikarya</taxon>
        <taxon>Basidiomycota</taxon>
        <taxon>Agaricomycotina</taxon>
        <taxon>Agaricomycetes</taxon>
        <taxon>Russulales</taxon>
        <taxon>Russulaceae</taxon>
        <taxon>Lactarius</taxon>
    </lineage>
</organism>
<evidence type="ECO:0000256" key="1">
    <source>
        <dbReference type="ARBA" id="ARBA00004123"/>
    </source>
</evidence>
<evidence type="ECO:0000256" key="6">
    <source>
        <dbReference type="ARBA" id="ARBA00023242"/>
    </source>
</evidence>
<dbReference type="EMBL" id="JAKELL010000030">
    <property type="protein sequence ID" value="KAH8990517.1"/>
    <property type="molecule type" value="Genomic_DNA"/>
</dbReference>
<evidence type="ECO:0000256" key="5">
    <source>
        <dbReference type="ARBA" id="ARBA00023204"/>
    </source>
</evidence>
<keyword evidence="6 7" id="KW-0539">Nucleus</keyword>
<feature type="compositionally biased region" description="Basic and acidic residues" evidence="8">
    <location>
        <begin position="119"/>
        <end position="129"/>
    </location>
</feature>
<evidence type="ECO:0000256" key="3">
    <source>
        <dbReference type="ARBA" id="ARBA00022763"/>
    </source>
</evidence>
<dbReference type="Proteomes" id="UP001201163">
    <property type="component" value="Unassembled WGS sequence"/>
</dbReference>
<feature type="compositionally biased region" description="Acidic residues" evidence="8">
    <location>
        <begin position="133"/>
        <end position="150"/>
    </location>
</feature>
<proteinExistence type="inferred from homology"/>
<feature type="domain" description="Non-structural maintenance of chromosome element 4 C-terminal" evidence="9">
    <location>
        <begin position="233"/>
        <end position="320"/>
    </location>
</feature>
<evidence type="ECO:0000313" key="11">
    <source>
        <dbReference type="EMBL" id="KAH8990517.1"/>
    </source>
</evidence>
<accession>A0AAD4LGA0</accession>